<dbReference type="InterPro" id="IPR011009">
    <property type="entry name" value="Kinase-like_dom_sf"/>
</dbReference>
<feature type="domain" description="Protein kinase" evidence="2">
    <location>
        <begin position="238"/>
        <end position="510"/>
    </location>
</feature>
<keyword evidence="4" id="KW-1185">Reference proteome</keyword>
<dbReference type="PANTHER" id="PTHR44329">
    <property type="entry name" value="SERINE/THREONINE-PROTEIN KINASE TNNI3K-RELATED"/>
    <property type="match status" value="1"/>
</dbReference>
<dbReference type="Pfam" id="PF07714">
    <property type="entry name" value="PK_Tyr_Ser-Thr"/>
    <property type="match status" value="1"/>
</dbReference>
<proteinExistence type="predicted"/>
<protein>
    <recommendedName>
        <fullName evidence="2">Protein kinase domain-containing protein</fullName>
    </recommendedName>
</protein>
<evidence type="ECO:0000313" key="4">
    <source>
        <dbReference type="Proteomes" id="UP000595140"/>
    </source>
</evidence>
<feature type="compositionally biased region" description="Basic and acidic residues" evidence="1">
    <location>
        <begin position="713"/>
        <end position="722"/>
    </location>
</feature>
<dbReference type="Pfam" id="PF06760">
    <property type="entry name" value="DUF1221"/>
    <property type="match status" value="1"/>
</dbReference>
<feature type="region of interest" description="Disordered" evidence="1">
    <location>
        <begin position="703"/>
        <end position="891"/>
    </location>
</feature>
<dbReference type="Gene3D" id="1.10.510.10">
    <property type="entry name" value="Transferase(Phosphotransferase) domain 1"/>
    <property type="match status" value="1"/>
</dbReference>
<dbReference type="Proteomes" id="UP000595140">
    <property type="component" value="Unassembled WGS sequence"/>
</dbReference>
<dbReference type="EMBL" id="OOIL02000203">
    <property type="protein sequence ID" value="VFQ61700.1"/>
    <property type="molecule type" value="Genomic_DNA"/>
</dbReference>
<reference evidence="3 4" key="1">
    <citation type="submission" date="2018-04" db="EMBL/GenBank/DDBJ databases">
        <authorList>
            <person name="Vogel A."/>
        </authorList>
    </citation>
    <scope>NUCLEOTIDE SEQUENCE [LARGE SCALE GENOMIC DNA]</scope>
</reference>
<organism evidence="3 4">
    <name type="scientific">Cuscuta campestris</name>
    <dbReference type="NCBI Taxonomy" id="132261"/>
    <lineage>
        <taxon>Eukaryota</taxon>
        <taxon>Viridiplantae</taxon>
        <taxon>Streptophyta</taxon>
        <taxon>Embryophyta</taxon>
        <taxon>Tracheophyta</taxon>
        <taxon>Spermatophyta</taxon>
        <taxon>Magnoliopsida</taxon>
        <taxon>eudicotyledons</taxon>
        <taxon>Gunneridae</taxon>
        <taxon>Pentapetalae</taxon>
        <taxon>asterids</taxon>
        <taxon>lamiids</taxon>
        <taxon>Solanales</taxon>
        <taxon>Convolvulaceae</taxon>
        <taxon>Cuscuteae</taxon>
        <taxon>Cuscuta</taxon>
        <taxon>Cuscuta subgen. Grammica</taxon>
        <taxon>Cuscuta sect. Cleistogrammica</taxon>
    </lineage>
</organism>
<dbReference type="InterPro" id="IPR051681">
    <property type="entry name" value="Ser/Thr_Kinases-Pseudokinases"/>
</dbReference>
<evidence type="ECO:0000313" key="3">
    <source>
        <dbReference type="EMBL" id="VFQ61700.1"/>
    </source>
</evidence>
<dbReference type="GO" id="GO:0004674">
    <property type="term" value="F:protein serine/threonine kinase activity"/>
    <property type="evidence" value="ECO:0007669"/>
    <property type="project" value="TreeGrafter"/>
</dbReference>
<dbReference type="OrthoDB" id="4062651at2759"/>
<dbReference type="PANTHER" id="PTHR44329:SF260">
    <property type="entry name" value="PROTEIN KINASE DOMAIN-CONTAINING PROTEIN"/>
    <property type="match status" value="1"/>
</dbReference>
<dbReference type="AlphaFoldDB" id="A0A484K8D9"/>
<feature type="compositionally biased region" description="Polar residues" evidence="1">
    <location>
        <begin position="806"/>
        <end position="819"/>
    </location>
</feature>
<dbReference type="SUPFAM" id="SSF56112">
    <property type="entry name" value="Protein kinase-like (PK-like)"/>
    <property type="match status" value="1"/>
</dbReference>
<dbReference type="InterPro" id="IPR001245">
    <property type="entry name" value="Ser-Thr/Tyr_kinase_cat_dom"/>
</dbReference>
<gene>
    <name evidence="3" type="ORF">CCAM_LOCUS3476</name>
</gene>
<dbReference type="FunFam" id="1.10.510.10:FF:000778">
    <property type="entry name" value="Kinase family protein"/>
    <property type="match status" value="1"/>
</dbReference>
<dbReference type="InterPro" id="IPR010632">
    <property type="entry name" value="DUF1221"/>
</dbReference>
<sequence length="891" mass="100516">MDQFRQIGEVVGSMKALMVLKHEIVINQRQCCFLFDVFVQAFDKISDEIKQNLRLDERSAKWKPLERPLRELHRVFKEGESYIKSCIDIKNWLGKAVSLHLNNDCVELHVHNVLSCFVVVIEAIEAAAEISGLDEELMQKRRLALLKKSCDSECNDPKLFQWKYGDQYLVSRETCILLEGIWREDKWLLLELLRQKKKKQTKLADALINKLNGSETDGGNKNCNKLLPTSLLLESDDYHVKRRIGSTGSHLKEIQWLGESFGLRTFYGDIELLRPEIDMVMSMCHPNVLQYHCGFYDEERKEGFLVMEVMTKSLDVLIKENSGQRKRMSFSIPVAVDLMLQVARGMEYLHTRNVCHGELNPSNILLRPMGSFSGECYFHVKVGGFGLSLLKSQYTHRSCPRPGADDSLVWCAPEVVAEKAGDVAKHSEKAADVYSFGMLCFQILTGKAPFEEWERPLQGDKMVYSLMAGERPLFPHSFPKYLINLIKKCWQTSPSTRPSFSSICRILRYMKKVLIINPDHGQPGCPPPLVDYCDIEDGYTKKFHKNGVLPAVSEIPFQMFAYKLVEKEKTSRNDVICDPGEHLVSIDDLCVIPNDGSHRRSVCSEIIDRKDLGTYADQRSVLSEIPYSKPSLADHISTLSDETSAAFADSPDWKLLSALPRSHSMSATGSINKFKFSESAQKKKSLAERKRMCSEILGKKDSTPKRVFTAEPKPIRPEEASEKTSSAAGKKVGDTQTAVHSEPTRTKFLSNMKAKFRLTKIPEKKTLGSITARPPASPDNPHKATTSNPRKTLKNAIINYSVKGKQPSNEAAGTTQQYRSPEASPARVTRTNSLGRFSSPLSSPLHPSKVLSPARHPPSRSMNSCPSPSLRAIKDKPRESFMSPRRQMKVV</sequence>
<dbReference type="PROSITE" id="PS50011">
    <property type="entry name" value="PROTEIN_KINASE_DOM"/>
    <property type="match status" value="1"/>
</dbReference>
<evidence type="ECO:0000259" key="2">
    <source>
        <dbReference type="PROSITE" id="PS50011"/>
    </source>
</evidence>
<feature type="compositionally biased region" description="Low complexity" evidence="1">
    <location>
        <begin position="838"/>
        <end position="853"/>
    </location>
</feature>
<name>A0A484K8D9_9ASTE</name>
<dbReference type="InterPro" id="IPR000719">
    <property type="entry name" value="Prot_kinase_dom"/>
</dbReference>
<dbReference type="GO" id="GO:0005524">
    <property type="term" value="F:ATP binding"/>
    <property type="evidence" value="ECO:0007669"/>
    <property type="project" value="InterPro"/>
</dbReference>
<accession>A0A484K8D9</accession>
<evidence type="ECO:0000256" key="1">
    <source>
        <dbReference type="SAM" id="MobiDB-lite"/>
    </source>
</evidence>